<keyword evidence="2 4" id="KW-0808">Transferase</keyword>
<dbReference type="STRING" id="391625.PPSIR1_33856"/>
<dbReference type="PANTHER" id="PTHR43511">
    <property type="match status" value="1"/>
</dbReference>
<dbReference type="SUPFAM" id="SSF53448">
    <property type="entry name" value="Nucleotide-diphospho-sugar transferases"/>
    <property type="match status" value="1"/>
</dbReference>
<evidence type="ECO:0000313" key="4">
    <source>
        <dbReference type="EMBL" id="EDM76744.1"/>
    </source>
</evidence>
<protein>
    <submittedName>
        <fullName evidence="4">UTP--glucose-1-phosphate uridylyltransferase</fullName>
    </submittedName>
</protein>
<dbReference type="InterPro" id="IPR002618">
    <property type="entry name" value="UDPGP_fam"/>
</dbReference>
<evidence type="ECO:0000256" key="2">
    <source>
        <dbReference type="ARBA" id="ARBA00022679"/>
    </source>
</evidence>
<evidence type="ECO:0000313" key="5">
    <source>
        <dbReference type="Proteomes" id="UP000005801"/>
    </source>
</evidence>
<keyword evidence="5" id="KW-1185">Reference proteome</keyword>
<gene>
    <name evidence="4" type="ORF">PPSIR1_33856</name>
</gene>
<comment type="caution">
    <text evidence="4">The sequence shown here is derived from an EMBL/GenBank/DDBJ whole genome shotgun (WGS) entry which is preliminary data.</text>
</comment>
<sequence length="363" mass="39939">MRDGYLSAATVKLPRAPDPLSVLPRSPVLDFRTFGPRVGGERNLGQLAERGEYALRNGRAAVLILNGGMATRFGGTAKGVVPVAEGDEAFLWVKLAQVRKLIETYQANVPVVIMHSFATQATSEAYLEKIDWAGIPESMRFSFAQSVMPRVTPQGEPLAHLPEGANYPDNLIYTAPGHGDTLGRLRASGVLHTLRQQGVEHMIVSNVDNLGAELEPILLGAHIEAIDAGAHMSVEVVRREGDKGGCIAVLAGRPVIVEGFRLPAGVDMDVYPQFNTNTLWFWLSAIDRDFDLDWFPVQRKLALPEGGEIEVVQFEQLIGQATEQLEAYYFEVDRSRRFLPIKTRDDLAAAGPRMRAMVRKLRG</sequence>
<dbReference type="GO" id="GO:0003983">
    <property type="term" value="F:UTP:glucose-1-phosphate uridylyltransferase activity"/>
    <property type="evidence" value="ECO:0007669"/>
    <property type="project" value="InterPro"/>
</dbReference>
<dbReference type="AlphaFoldDB" id="A6GBN8"/>
<dbReference type="Pfam" id="PF01704">
    <property type="entry name" value="UDPGP"/>
    <property type="match status" value="1"/>
</dbReference>
<dbReference type="InterPro" id="IPR029044">
    <property type="entry name" value="Nucleotide-diphossugar_trans"/>
</dbReference>
<organism evidence="4 5">
    <name type="scientific">Plesiocystis pacifica SIR-1</name>
    <dbReference type="NCBI Taxonomy" id="391625"/>
    <lineage>
        <taxon>Bacteria</taxon>
        <taxon>Pseudomonadati</taxon>
        <taxon>Myxococcota</taxon>
        <taxon>Polyangia</taxon>
        <taxon>Nannocystales</taxon>
        <taxon>Nannocystaceae</taxon>
        <taxon>Plesiocystis</taxon>
    </lineage>
</organism>
<comment type="similarity">
    <text evidence="1">Belongs to the UDPGP type 1 family.</text>
</comment>
<accession>A6GBN8</accession>
<reference evidence="4 5" key="1">
    <citation type="submission" date="2007-06" db="EMBL/GenBank/DDBJ databases">
        <authorList>
            <person name="Shimkets L."/>
            <person name="Ferriera S."/>
            <person name="Johnson J."/>
            <person name="Kravitz S."/>
            <person name="Beeson K."/>
            <person name="Sutton G."/>
            <person name="Rogers Y.-H."/>
            <person name="Friedman R."/>
            <person name="Frazier M."/>
            <person name="Venter J.C."/>
        </authorList>
    </citation>
    <scope>NUCLEOTIDE SEQUENCE [LARGE SCALE GENOMIC DNA]</scope>
    <source>
        <strain evidence="4 5">SIR-1</strain>
    </source>
</reference>
<evidence type="ECO:0000256" key="1">
    <source>
        <dbReference type="ARBA" id="ARBA00010401"/>
    </source>
</evidence>
<evidence type="ECO:0000256" key="3">
    <source>
        <dbReference type="ARBA" id="ARBA00022695"/>
    </source>
</evidence>
<dbReference type="Proteomes" id="UP000005801">
    <property type="component" value="Unassembled WGS sequence"/>
</dbReference>
<dbReference type="EMBL" id="ABCS01000059">
    <property type="protein sequence ID" value="EDM76744.1"/>
    <property type="molecule type" value="Genomic_DNA"/>
</dbReference>
<proteinExistence type="inferred from homology"/>
<dbReference type="Gene3D" id="3.90.550.10">
    <property type="entry name" value="Spore Coat Polysaccharide Biosynthesis Protein SpsA, Chain A"/>
    <property type="match status" value="1"/>
</dbReference>
<dbReference type="InterPro" id="IPR016267">
    <property type="entry name" value="UDPGP_trans"/>
</dbReference>
<name>A6GBN8_9BACT</name>
<dbReference type="eggNOG" id="COG4284">
    <property type="taxonomic scope" value="Bacteria"/>
</dbReference>
<keyword evidence="3 4" id="KW-0548">Nucleotidyltransferase</keyword>
<dbReference type="GO" id="GO:0006011">
    <property type="term" value="P:UDP-alpha-D-glucose metabolic process"/>
    <property type="evidence" value="ECO:0007669"/>
    <property type="project" value="InterPro"/>
</dbReference>